<dbReference type="PANTHER" id="PTHR17224">
    <property type="entry name" value="PEPTIDYL-TRNA HYDROLASE"/>
    <property type="match status" value="1"/>
</dbReference>
<sequence length="207" mass="23776">MRPFKLVLNELGNYGRYYMKLIAGLGNPGKKYQYNKHNIGFMVIDYFAKQHGLSVTKLKHQSMWDELRLEGEKIVLIKPLTYMNRSGHAIKLWKDYFKIENQDLLIIYDDLDLELGDLRMRPKGGTGGHNGLKSIVSTLGGKEFPRIRFGIGRPASQESTSSYVLKDFTKKEFETINNKFPDLSKGIELFCKEGINEAMNFVNSLQN</sequence>
<dbReference type="GO" id="GO:0006515">
    <property type="term" value="P:protein quality control for misfolded or incompletely synthesized proteins"/>
    <property type="evidence" value="ECO:0007669"/>
    <property type="project" value="UniProtKB-UniRule"/>
</dbReference>
<feature type="site" description="Discriminates between blocked and unblocked aminoacyl-tRNA" evidence="8">
    <location>
        <position position="27"/>
    </location>
</feature>
<evidence type="ECO:0000256" key="7">
    <source>
        <dbReference type="ARBA" id="ARBA00050038"/>
    </source>
</evidence>
<comment type="function">
    <text evidence="8">Catalyzes the release of premature peptidyl moieties from peptidyl-tRNA molecules trapped in stalled 50S ribosomal subunits, and thus maintains levels of free tRNAs and 50S ribosomes.</text>
</comment>
<comment type="subunit">
    <text evidence="8">Monomer.</text>
</comment>
<evidence type="ECO:0000256" key="5">
    <source>
        <dbReference type="ARBA" id="ARBA00038063"/>
    </source>
</evidence>
<protein>
    <recommendedName>
        <fullName evidence="7 8">Peptidyl-tRNA hydrolase</fullName>
        <shortName evidence="8">Pth</shortName>
        <ecNumber evidence="1 8">3.1.1.29</ecNumber>
    </recommendedName>
</protein>
<dbReference type="eggNOG" id="COG0193">
    <property type="taxonomic scope" value="Bacteria"/>
</dbReference>
<comment type="catalytic activity">
    <reaction evidence="6 8 9">
        <text>an N-acyl-L-alpha-aminoacyl-tRNA + H2O = an N-acyl-L-amino acid + a tRNA + H(+)</text>
        <dbReference type="Rhea" id="RHEA:54448"/>
        <dbReference type="Rhea" id="RHEA-COMP:10123"/>
        <dbReference type="Rhea" id="RHEA-COMP:13883"/>
        <dbReference type="ChEBI" id="CHEBI:15377"/>
        <dbReference type="ChEBI" id="CHEBI:15378"/>
        <dbReference type="ChEBI" id="CHEBI:59874"/>
        <dbReference type="ChEBI" id="CHEBI:78442"/>
        <dbReference type="ChEBI" id="CHEBI:138191"/>
        <dbReference type="EC" id="3.1.1.29"/>
    </reaction>
</comment>
<evidence type="ECO:0000313" key="11">
    <source>
        <dbReference type="EMBL" id="ACB83662.1"/>
    </source>
</evidence>
<dbReference type="GO" id="GO:0004045">
    <property type="term" value="F:peptidyl-tRNA hydrolase activity"/>
    <property type="evidence" value="ECO:0007669"/>
    <property type="project" value="UniProtKB-UniRule"/>
</dbReference>
<dbReference type="InterPro" id="IPR018171">
    <property type="entry name" value="Pept_tRNA_hydro_CS"/>
</dbReference>
<name>B2A3N6_NATTJ</name>
<accession>B2A3N6</accession>
<comment type="function">
    <text evidence="8">Hydrolyzes ribosome-free peptidyl-tRNAs (with 1 or more amino acids incorporated), which drop off the ribosome during protein synthesis, or as a result of ribosome stalling.</text>
</comment>
<evidence type="ECO:0000256" key="6">
    <source>
        <dbReference type="ARBA" id="ARBA00048707"/>
    </source>
</evidence>
<reference evidence="11 12" key="2">
    <citation type="journal article" date="2011" name="J. Bacteriol.">
        <title>Complete genome sequence of the anaerobic, halophilic alkalithermophile Natranaerobius thermophilus JW/NM-WN-LF.</title>
        <authorList>
            <person name="Zhao B."/>
            <person name="Mesbah N.M."/>
            <person name="Dalin E."/>
            <person name="Goodwin L."/>
            <person name="Nolan M."/>
            <person name="Pitluck S."/>
            <person name="Chertkov O."/>
            <person name="Brettin T.S."/>
            <person name="Han J."/>
            <person name="Larimer F.W."/>
            <person name="Land M.L."/>
            <person name="Hauser L."/>
            <person name="Kyrpides N."/>
            <person name="Wiegel J."/>
        </authorList>
    </citation>
    <scope>NUCLEOTIDE SEQUENCE [LARGE SCALE GENOMIC DNA]</scope>
    <source>
        <strain evidence="12">ATCC BAA-1301 / DSM 18059 / JW/NM-WN-LF</strain>
    </source>
</reference>
<keyword evidence="8" id="KW-0963">Cytoplasm</keyword>
<proteinExistence type="inferred from homology"/>
<dbReference type="SUPFAM" id="SSF53178">
    <property type="entry name" value="Peptidyl-tRNA hydrolase-like"/>
    <property type="match status" value="1"/>
</dbReference>
<dbReference type="GO" id="GO:0005737">
    <property type="term" value="C:cytoplasm"/>
    <property type="evidence" value="ECO:0007669"/>
    <property type="project" value="UniProtKB-SubCell"/>
</dbReference>
<dbReference type="Proteomes" id="UP000001683">
    <property type="component" value="Chromosome"/>
</dbReference>
<dbReference type="CDD" id="cd00462">
    <property type="entry name" value="PTH"/>
    <property type="match status" value="1"/>
</dbReference>
<evidence type="ECO:0000256" key="3">
    <source>
        <dbReference type="ARBA" id="ARBA00022801"/>
    </source>
</evidence>
<dbReference type="FunFam" id="3.40.50.1470:FF:000001">
    <property type="entry name" value="Peptidyl-tRNA hydrolase"/>
    <property type="match status" value="1"/>
</dbReference>
<dbReference type="EMBL" id="CP001034">
    <property type="protein sequence ID" value="ACB83662.1"/>
    <property type="molecule type" value="Genomic_DNA"/>
</dbReference>
<dbReference type="NCBIfam" id="TIGR00447">
    <property type="entry name" value="pth"/>
    <property type="match status" value="1"/>
</dbReference>
<dbReference type="PROSITE" id="PS01196">
    <property type="entry name" value="PEPT_TRNA_HYDROL_2"/>
    <property type="match status" value="1"/>
</dbReference>
<evidence type="ECO:0000256" key="4">
    <source>
        <dbReference type="ARBA" id="ARBA00022884"/>
    </source>
</evidence>
<keyword evidence="4 8" id="KW-0694">RNA-binding</keyword>
<dbReference type="EC" id="3.1.1.29" evidence="1 8"/>
<evidence type="ECO:0000313" key="12">
    <source>
        <dbReference type="Proteomes" id="UP000001683"/>
    </source>
</evidence>
<keyword evidence="2 8" id="KW-0820">tRNA-binding</keyword>
<comment type="subcellular location">
    <subcellularLocation>
        <location evidence="8">Cytoplasm</location>
    </subcellularLocation>
</comment>
<dbReference type="HOGENOM" id="CLU_062456_4_1_9"/>
<evidence type="ECO:0000256" key="8">
    <source>
        <dbReference type="HAMAP-Rule" id="MF_00083"/>
    </source>
</evidence>
<evidence type="ECO:0000256" key="1">
    <source>
        <dbReference type="ARBA" id="ARBA00013260"/>
    </source>
</evidence>
<dbReference type="PANTHER" id="PTHR17224:SF1">
    <property type="entry name" value="PEPTIDYL-TRNA HYDROLASE"/>
    <property type="match status" value="1"/>
</dbReference>
<dbReference type="InterPro" id="IPR001328">
    <property type="entry name" value="Pept_tRNA_hydro"/>
</dbReference>
<feature type="binding site" evidence="8">
    <location>
        <position position="32"/>
    </location>
    <ligand>
        <name>tRNA</name>
        <dbReference type="ChEBI" id="CHEBI:17843"/>
    </ligand>
</feature>
<evidence type="ECO:0000256" key="9">
    <source>
        <dbReference type="RuleBase" id="RU000673"/>
    </source>
</evidence>
<dbReference type="PROSITE" id="PS01195">
    <property type="entry name" value="PEPT_TRNA_HYDROL_1"/>
    <property type="match status" value="1"/>
</dbReference>
<keyword evidence="12" id="KW-1185">Reference proteome</keyword>
<dbReference type="STRING" id="457570.Nther_0063"/>
<feature type="binding site" evidence="8">
    <location>
        <position position="82"/>
    </location>
    <ligand>
        <name>tRNA</name>
        <dbReference type="ChEBI" id="CHEBI:17843"/>
    </ligand>
</feature>
<dbReference type="InterPro" id="IPR036416">
    <property type="entry name" value="Pept_tRNA_hydro_sf"/>
</dbReference>
<dbReference type="KEGG" id="nth:Nther_0063"/>
<dbReference type="InParanoid" id="B2A3N6"/>
<organism evidence="11 12">
    <name type="scientific">Natranaerobius thermophilus (strain ATCC BAA-1301 / DSM 18059 / JW/NM-WN-LF)</name>
    <dbReference type="NCBI Taxonomy" id="457570"/>
    <lineage>
        <taxon>Bacteria</taxon>
        <taxon>Bacillati</taxon>
        <taxon>Bacillota</taxon>
        <taxon>Clostridia</taxon>
        <taxon>Natranaerobiales</taxon>
        <taxon>Natranaerobiaceae</taxon>
        <taxon>Natranaerobius</taxon>
    </lineage>
</organism>
<feature type="binding site" evidence="8">
    <location>
        <position position="130"/>
    </location>
    <ligand>
        <name>tRNA</name>
        <dbReference type="ChEBI" id="CHEBI:17843"/>
    </ligand>
</feature>
<gene>
    <name evidence="8" type="primary">pth</name>
    <name evidence="11" type="ordered locus">Nther_0063</name>
</gene>
<reference evidence="11 12" key="1">
    <citation type="submission" date="2008-04" db="EMBL/GenBank/DDBJ databases">
        <title>Complete sequence of chromosome of Natranaerobius thermophilus JW/NM-WN-LF.</title>
        <authorList>
            <consortium name="US DOE Joint Genome Institute"/>
            <person name="Copeland A."/>
            <person name="Lucas S."/>
            <person name="Lapidus A."/>
            <person name="Glavina del Rio T."/>
            <person name="Dalin E."/>
            <person name="Tice H."/>
            <person name="Bruce D."/>
            <person name="Goodwin L."/>
            <person name="Pitluck S."/>
            <person name="Chertkov O."/>
            <person name="Brettin T."/>
            <person name="Detter J.C."/>
            <person name="Han C."/>
            <person name="Kuske C.R."/>
            <person name="Schmutz J."/>
            <person name="Larimer F."/>
            <person name="Land M."/>
            <person name="Hauser L."/>
            <person name="Kyrpides N."/>
            <person name="Lykidis A."/>
            <person name="Mesbah N.M."/>
            <person name="Wiegel J."/>
        </authorList>
    </citation>
    <scope>NUCLEOTIDE SEQUENCE [LARGE SCALE GENOMIC DNA]</scope>
    <source>
        <strain evidence="12">ATCC BAA-1301 / DSM 18059 / JW/NM-WN-LF</strain>
    </source>
</reference>
<dbReference type="Gene3D" id="3.40.50.1470">
    <property type="entry name" value="Peptidyl-tRNA hydrolase"/>
    <property type="match status" value="1"/>
</dbReference>
<feature type="binding site" evidence="8">
    <location>
        <position position="84"/>
    </location>
    <ligand>
        <name>tRNA</name>
        <dbReference type="ChEBI" id="CHEBI:17843"/>
    </ligand>
</feature>
<dbReference type="GO" id="GO:0000049">
    <property type="term" value="F:tRNA binding"/>
    <property type="evidence" value="ECO:0007669"/>
    <property type="project" value="UniProtKB-UniRule"/>
</dbReference>
<keyword evidence="3 8" id="KW-0378">Hydrolase</keyword>
<dbReference type="GO" id="GO:0072344">
    <property type="term" value="P:rescue of stalled ribosome"/>
    <property type="evidence" value="ECO:0007669"/>
    <property type="project" value="UniProtKB-UniRule"/>
</dbReference>
<dbReference type="AlphaFoldDB" id="B2A3N6"/>
<evidence type="ECO:0000256" key="2">
    <source>
        <dbReference type="ARBA" id="ARBA00022555"/>
    </source>
</evidence>
<feature type="site" description="Stabilizes the basic form of H active site to accept a proton" evidence="8">
    <location>
        <position position="109"/>
    </location>
</feature>
<dbReference type="FunCoup" id="B2A3N6">
    <property type="interactions" value="368"/>
</dbReference>
<evidence type="ECO:0000256" key="10">
    <source>
        <dbReference type="RuleBase" id="RU004320"/>
    </source>
</evidence>
<feature type="active site" description="Proton acceptor" evidence="8">
    <location>
        <position position="37"/>
    </location>
</feature>
<comment type="similarity">
    <text evidence="5 8 10">Belongs to the PTH family.</text>
</comment>
<dbReference type="Pfam" id="PF01195">
    <property type="entry name" value="Pept_tRNA_hydro"/>
    <property type="match status" value="1"/>
</dbReference>
<dbReference type="HAMAP" id="MF_00083">
    <property type="entry name" value="Pept_tRNA_hydro_bact"/>
    <property type="match status" value="1"/>
</dbReference>